<keyword evidence="3 14" id="KW-0808">Transferase</keyword>
<proteinExistence type="inferred from homology"/>
<keyword evidence="15" id="KW-1185">Reference proteome</keyword>
<keyword evidence="6" id="KW-0333">Golgi apparatus</keyword>
<feature type="transmembrane region" description="Helical" evidence="12">
    <location>
        <begin position="519"/>
        <end position="539"/>
    </location>
</feature>
<evidence type="ECO:0000256" key="12">
    <source>
        <dbReference type="SAM" id="Phobius"/>
    </source>
</evidence>
<accession>A0A2I0VAF6</accession>
<organism evidence="14 15">
    <name type="scientific">Dendrobium catenatum</name>
    <dbReference type="NCBI Taxonomy" id="906689"/>
    <lineage>
        <taxon>Eukaryota</taxon>
        <taxon>Viridiplantae</taxon>
        <taxon>Streptophyta</taxon>
        <taxon>Embryophyta</taxon>
        <taxon>Tracheophyta</taxon>
        <taxon>Spermatophyta</taxon>
        <taxon>Magnoliopsida</taxon>
        <taxon>Liliopsida</taxon>
        <taxon>Asparagales</taxon>
        <taxon>Orchidaceae</taxon>
        <taxon>Epidendroideae</taxon>
        <taxon>Malaxideae</taxon>
        <taxon>Dendrobiinae</taxon>
        <taxon>Dendrobium</taxon>
    </lineage>
</organism>
<evidence type="ECO:0000256" key="2">
    <source>
        <dbReference type="ARBA" id="ARBA00022676"/>
    </source>
</evidence>
<dbReference type="EC" id="2.4.1.32" evidence="11"/>
<feature type="transmembrane region" description="Helical" evidence="12">
    <location>
        <begin position="437"/>
        <end position="464"/>
    </location>
</feature>
<sequence>MRIVSNFTIAASNAGGGSRHLLASLLAFILGGANNYYVEEGEEEEESEVVIRKVVQWIRWAWEVVRESALVPALRLAVAMCLVMSVIMVLEKIFMGAVSLFVRLAGRSPSKVYRWEPFPDHFDEEMQQGSIDNHPMVLIQIPLFNERQVYNVAIRAACNLLWPSDRLVIQVLDDSTDFVVRELVKDECEKWKRNGININLETRDHRKGYKAGALKDGMKSSYVQKCEYVAIFDADHQPTCDFLKQTIPFLIHNPKIALVQARWKFVNADECLMTRIQEMSLDYHFKVEQEAGSSTFAFFGFNGTGGIWRIMAIKEAGGWNERTTVEDMDLAVRASLKGWKFIFAGHIKVKSELPCTFKAYRYQQHRWSCGPANLLRHMTFEIIAAKNATIWKKLYLLYSFFFARKIICHNVTFFFYTIVIPISIFFPQVVIPKWAVVYIPTTITILSSVTTPSSIHLVLLWILFEQVMSFHRCKAVYIGLLEAGRVKEWIVTEKFGSNNMQNGMKADHKKPKSKLWERLNVTELVLGAFLVICASYDIAYRVKAYYYYILPQSLSFLIVGFGFVGNLSQANL</sequence>
<keyword evidence="7 12" id="KW-0472">Membrane</keyword>
<keyword evidence="2 14" id="KW-0328">Glycosyltransferase</keyword>
<evidence type="ECO:0000256" key="1">
    <source>
        <dbReference type="ARBA" id="ARBA00004653"/>
    </source>
</evidence>
<dbReference type="Proteomes" id="UP000233837">
    <property type="component" value="Unassembled WGS sequence"/>
</dbReference>
<evidence type="ECO:0000256" key="5">
    <source>
        <dbReference type="ARBA" id="ARBA00022989"/>
    </source>
</evidence>
<evidence type="ECO:0000256" key="4">
    <source>
        <dbReference type="ARBA" id="ARBA00022692"/>
    </source>
</evidence>
<evidence type="ECO:0000313" key="15">
    <source>
        <dbReference type="Proteomes" id="UP000233837"/>
    </source>
</evidence>
<evidence type="ECO:0000256" key="11">
    <source>
        <dbReference type="ARBA" id="ARBA00066505"/>
    </source>
</evidence>
<evidence type="ECO:0000313" key="14">
    <source>
        <dbReference type="EMBL" id="PKU60394.1"/>
    </source>
</evidence>
<evidence type="ECO:0000256" key="10">
    <source>
        <dbReference type="ARBA" id="ARBA00060879"/>
    </source>
</evidence>
<reference evidence="14 15" key="1">
    <citation type="journal article" date="2016" name="Sci. Rep.">
        <title>The Dendrobium catenatum Lindl. genome sequence provides insights into polysaccharide synthase, floral development and adaptive evolution.</title>
        <authorList>
            <person name="Zhang G.Q."/>
            <person name="Xu Q."/>
            <person name="Bian C."/>
            <person name="Tsai W.C."/>
            <person name="Yeh C.M."/>
            <person name="Liu K.W."/>
            <person name="Yoshida K."/>
            <person name="Zhang L.S."/>
            <person name="Chang S.B."/>
            <person name="Chen F."/>
            <person name="Shi Y."/>
            <person name="Su Y.Y."/>
            <person name="Zhang Y.Q."/>
            <person name="Chen L.J."/>
            <person name="Yin Y."/>
            <person name="Lin M."/>
            <person name="Huang H."/>
            <person name="Deng H."/>
            <person name="Wang Z.W."/>
            <person name="Zhu S.L."/>
            <person name="Zhao X."/>
            <person name="Deng C."/>
            <person name="Niu S.C."/>
            <person name="Huang J."/>
            <person name="Wang M."/>
            <person name="Liu G.H."/>
            <person name="Yang H.J."/>
            <person name="Xiao X.J."/>
            <person name="Hsiao Y.Y."/>
            <person name="Wu W.L."/>
            <person name="Chen Y.Y."/>
            <person name="Mitsuda N."/>
            <person name="Ohme-Takagi M."/>
            <person name="Luo Y.B."/>
            <person name="Van de Peer Y."/>
            <person name="Liu Z.J."/>
        </authorList>
    </citation>
    <scope>NUCLEOTIDE SEQUENCE [LARGE SCALE GENOMIC DNA]</scope>
    <source>
        <tissue evidence="14">The whole plant</tissue>
    </source>
</reference>
<dbReference type="GO" id="GO:0071555">
    <property type="term" value="P:cell wall organization"/>
    <property type="evidence" value="ECO:0007669"/>
    <property type="project" value="UniProtKB-KW"/>
</dbReference>
<comment type="similarity">
    <text evidence="10">Belongs to the glycosyltransferase 2 family. Plant cellulose synthase-like A subfamily.</text>
</comment>
<evidence type="ECO:0000256" key="9">
    <source>
        <dbReference type="ARBA" id="ARBA00051800"/>
    </source>
</evidence>
<dbReference type="InterPro" id="IPR001173">
    <property type="entry name" value="Glyco_trans_2-like"/>
</dbReference>
<gene>
    <name evidence="14" type="primary">CSLA9</name>
    <name evidence="14" type="ORF">MA16_Dca018514</name>
</gene>
<dbReference type="Gene3D" id="3.90.550.10">
    <property type="entry name" value="Spore Coat Polysaccharide Biosynthesis Protein SpsA, Chain A"/>
    <property type="match status" value="1"/>
</dbReference>
<dbReference type="Pfam" id="PF13632">
    <property type="entry name" value="Glyco_trans_2_3"/>
    <property type="match status" value="1"/>
</dbReference>
<keyword evidence="8" id="KW-0961">Cell wall biogenesis/degradation</keyword>
<dbReference type="PANTHER" id="PTHR32044:SF21">
    <property type="entry name" value="GLUCOMANNAN 4-BETA-MANNOSYLTRANSFERASE 3-RELATED"/>
    <property type="match status" value="1"/>
</dbReference>
<evidence type="ECO:0000256" key="6">
    <source>
        <dbReference type="ARBA" id="ARBA00023034"/>
    </source>
</evidence>
<evidence type="ECO:0000256" key="8">
    <source>
        <dbReference type="ARBA" id="ARBA00023316"/>
    </source>
</evidence>
<dbReference type="GO" id="GO:0051753">
    <property type="term" value="F:mannan synthase activity"/>
    <property type="evidence" value="ECO:0007669"/>
    <property type="project" value="TreeGrafter"/>
</dbReference>
<evidence type="ECO:0000256" key="3">
    <source>
        <dbReference type="ARBA" id="ARBA00022679"/>
    </source>
</evidence>
<protein>
    <recommendedName>
        <fullName evidence="11">glucomannan 4-beta-mannosyltransferase</fullName>
        <ecNumber evidence="11">2.4.1.32</ecNumber>
    </recommendedName>
</protein>
<dbReference type="FunFam" id="3.90.550.10:FF:000015">
    <property type="entry name" value="Glucomannan 4-beta-mannosyltransferase 9"/>
    <property type="match status" value="1"/>
</dbReference>
<dbReference type="InterPro" id="IPR029044">
    <property type="entry name" value="Nucleotide-diphossugar_trans"/>
</dbReference>
<evidence type="ECO:0000256" key="7">
    <source>
        <dbReference type="ARBA" id="ARBA00023136"/>
    </source>
</evidence>
<feature type="transmembrane region" description="Helical" evidence="12">
    <location>
        <begin position="76"/>
        <end position="102"/>
    </location>
</feature>
<keyword evidence="4 12" id="KW-0812">Transmembrane</keyword>
<feature type="transmembrane region" description="Helical" evidence="12">
    <location>
        <begin position="545"/>
        <end position="567"/>
    </location>
</feature>
<comment type="catalytic activity">
    <reaction evidence="9">
        <text>GDP-mannose + (glucomannan)n = GDP + (glucomannan)n+1.</text>
        <dbReference type="EC" id="2.4.1.32"/>
    </reaction>
</comment>
<dbReference type="CDD" id="cd06437">
    <property type="entry name" value="CESA_CaSu_A2"/>
    <property type="match status" value="1"/>
</dbReference>
<dbReference type="AlphaFoldDB" id="A0A2I0VAF6"/>
<dbReference type="STRING" id="906689.A0A2I0VAF6"/>
<dbReference type="GO" id="GO:0047259">
    <property type="term" value="F:glucomannan 4-beta-mannosyltransferase activity"/>
    <property type="evidence" value="ECO:0007669"/>
    <property type="project" value="UniProtKB-EC"/>
</dbReference>
<comment type="subcellular location">
    <subcellularLocation>
        <location evidence="1">Golgi apparatus membrane</location>
        <topology evidence="1">Multi-pass membrane protein</topology>
    </subcellularLocation>
</comment>
<dbReference type="SUPFAM" id="SSF53448">
    <property type="entry name" value="Nucleotide-diphospho-sugar transferases"/>
    <property type="match status" value="1"/>
</dbReference>
<dbReference type="GO" id="GO:0000139">
    <property type="term" value="C:Golgi membrane"/>
    <property type="evidence" value="ECO:0007669"/>
    <property type="project" value="UniProtKB-SubCell"/>
</dbReference>
<name>A0A2I0VAF6_9ASPA</name>
<keyword evidence="5 12" id="KW-1133">Transmembrane helix</keyword>
<dbReference type="EMBL" id="KZ503951">
    <property type="protein sequence ID" value="PKU60394.1"/>
    <property type="molecule type" value="Genomic_DNA"/>
</dbReference>
<feature type="transmembrane region" description="Helical" evidence="12">
    <location>
        <begin position="413"/>
        <end position="431"/>
    </location>
</feature>
<dbReference type="PANTHER" id="PTHR32044">
    <property type="entry name" value="GLUCOMANNAN 4-BETA-MANNOSYLTRANSFERASE 9"/>
    <property type="match status" value="1"/>
</dbReference>
<evidence type="ECO:0000259" key="13">
    <source>
        <dbReference type="Pfam" id="PF13632"/>
    </source>
</evidence>
<reference evidence="14 15" key="2">
    <citation type="journal article" date="2017" name="Nature">
        <title>The Apostasia genome and the evolution of orchids.</title>
        <authorList>
            <person name="Zhang G.Q."/>
            <person name="Liu K.W."/>
            <person name="Li Z."/>
            <person name="Lohaus R."/>
            <person name="Hsiao Y.Y."/>
            <person name="Niu S.C."/>
            <person name="Wang J.Y."/>
            <person name="Lin Y.C."/>
            <person name="Xu Q."/>
            <person name="Chen L.J."/>
            <person name="Yoshida K."/>
            <person name="Fujiwara S."/>
            <person name="Wang Z.W."/>
            <person name="Zhang Y.Q."/>
            <person name="Mitsuda N."/>
            <person name="Wang M."/>
            <person name="Liu G.H."/>
            <person name="Pecoraro L."/>
            <person name="Huang H.X."/>
            <person name="Xiao X.J."/>
            <person name="Lin M."/>
            <person name="Wu X.Y."/>
            <person name="Wu W.L."/>
            <person name="Chen Y.Y."/>
            <person name="Chang S.B."/>
            <person name="Sakamoto S."/>
            <person name="Ohme-Takagi M."/>
            <person name="Yagi M."/>
            <person name="Zeng S.J."/>
            <person name="Shen C.Y."/>
            <person name="Yeh C.M."/>
            <person name="Luo Y.B."/>
            <person name="Tsai W.C."/>
            <person name="Van de Peer Y."/>
            <person name="Liu Z.J."/>
        </authorList>
    </citation>
    <scope>NUCLEOTIDE SEQUENCE [LARGE SCALE GENOMIC DNA]</scope>
    <source>
        <tissue evidence="14">The whole plant</tissue>
    </source>
</reference>
<feature type="domain" description="Glycosyltransferase 2-like" evidence="13">
    <location>
        <begin position="228"/>
        <end position="434"/>
    </location>
</feature>